<keyword evidence="3 7" id="KW-0812">Transmembrane</keyword>
<dbReference type="Proteomes" id="UP000788153">
    <property type="component" value="Unassembled WGS sequence"/>
</dbReference>
<dbReference type="InterPro" id="IPR051679">
    <property type="entry name" value="DASS-Related_Transporters"/>
</dbReference>
<dbReference type="PROSITE" id="PS01271">
    <property type="entry name" value="NA_SULFATE"/>
    <property type="match status" value="1"/>
</dbReference>
<evidence type="ECO:0000256" key="5">
    <source>
        <dbReference type="ARBA" id="ARBA00022989"/>
    </source>
</evidence>
<keyword evidence="4" id="KW-0677">Repeat</keyword>
<gene>
    <name evidence="9" type="ORF">FHT01_002072</name>
</gene>
<proteinExistence type="predicted"/>
<dbReference type="PROSITE" id="PS51202">
    <property type="entry name" value="RCK_C"/>
    <property type="match status" value="1"/>
</dbReference>
<evidence type="ECO:0000256" key="1">
    <source>
        <dbReference type="ARBA" id="ARBA00004141"/>
    </source>
</evidence>
<feature type="domain" description="RCK C-terminal" evidence="8">
    <location>
        <begin position="203"/>
        <end position="287"/>
    </location>
</feature>
<keyword evidence="6 7" id="KW-0472">Membrane</keyword>
<dbReference type="PANTHER" id="PTHR43652:SF2">
    <property type="entry name" value="BASIC AMINO ACID ANTIPORTER YFCC-RELATED"/>
    <property type="match status" value="1"/>
</dbReference>
<feature type="transmembrane region" description="Helical" evidence="7">
    <location>
        <begin position="472"/>
        <end position="492"/>
    </location>
</feature>
<dbReference type="Pfam" id="PF02080">
    <property type="entry name" value="TrkA_C"/>
    <property type="match status" value="1"/>
</dbReference>
<feature type="transmembrane region" description="Helical" evidence="7">
    <location>
        <begin position="171"/>
        <end position="193"/>
    </location>
</feature>
<comment type="caution">
    <text evidence="9">The sequence shown here is derived from an EMBL/GenBank/DDBJ whole genome shotgun (WGS) entry which is preliminary data.</text>
</comment>
<evidence type="ECO:0000313" key="10">
    <source>
        <dbReference type="Proteomes" id="UP000788153"/>
    </source>
</evidence>
<dbReference type="PANTHER" id="PTHR43652">
    <property type="entry name" value="BASIC AMINO ACID ANTIPORTER YFCC-RELATED"/>
    <property type="match status" value="1"/>
</dbReference>
<keyword evidence="5 7" id="KW-1133">Transmembrane helix</keyword>
<evidence type="ECO:0000256" key="4">
    <source>
        <dbReference type="ARBA" id="ARBA00022737"/>
    </source>
</evidence>
<dbReference type="InterPro" id="IPR036721">
    <property type="entry name" value="RCK_C_sf"/>
</dbReference>
<feature type="transmembrane region" description="Helical" evidence="7">
    <location>
        <begin position="30"/>
        <end position="49"/>
    </location>
</feature>
<feature type="transmembrane region" description="Helical" evidence="7">
    <location>
        <begin position="95"/>
        <end position="120"/>
    </location>
</feature>
<dbReference type="InterPro" id="IPR006037">
    <property type="entry name" value="RCK_C"/>
</dbReference>
<feature type="transmembrane region" description="Helical" evidence="7">
    <location>
        <begin position="554"/>
        <end position="577"/>
    </location>
</feature>
<evidence type="ECO:0000256" key="7">
    <source>
        <dbReference type="SAM" id="Phobius"/>
    </source>
</evidence>
<dbReference type="RefSeq" id="WP_140046883.1">
    <property type="nucleotide sequence ID" value="NZ_BAAAEV010000001.1"/>
</dbReference>
<accession>A0ABX0U1U5</accession>
<evidence type="ECO:0000256" key="3">
    <source>
        <dbReference type="ARBA" id="ARBA00022692"/>
    </source>
</evidence>
<feature type="transmembrane region" description="Helical" evidence="7">
    <location>
        <begin position="132"/>
        <end position="151"/>
    </location>
</feature>
<feature type="transmembrane region" description="Helical" evidence="7">
    <location>
        <begin position="433"/>
        <end position="452"/>
    </location>
</feature>
<keyword evidence="2" id="KW-0813">Transport</keyword>
<sequence>MSEAALSTIVLAITLILFVSEKVRHDLVALIALFACLVLGLVRPAQAFVGFADPAVLTVAAVLVVGRAVELSGVASTIARVAIPESAGFTVRLSLLLVVGALLSAFMNNIAALVITMPIATDIARKAKLPPAATLMPIAFATILGGMTTLIGTPANLILSSVREAELGEPFGFFTMSPVGMTVTAIGLVYLAVIGWRLLPMRGGNDREARPPWRIFELEVPSTDATLALAELLPRLRGASARLLAVFRSGFRVARDAGTQFQPGDRLLLVSRESQPVVAEKADLLTLHDDSFDRPGDVTARVAVAHGSPLVGHGHEEVRMRSDGSLRVVAVGPRAARERTPLSVMRIAPGDQLFIRGEHDAIADFVPRARLLEIDRLDLPVVAPSRAALTLAIFGIAITLIVTDIAPPAIAFLGAAVVLAATRLIPAEETYRSIDWSVIVLLGAMVPVGQSFDTSGAASIAALTISEWLTGLPLFVMLALLVTATMLLSIFLNNIATAIIMGPLAIEAATLLGISPDAALLAVLIGASSDFLTPIGHQNNLLVMGPGGYRFTDYARMGAVLVVLVVLSSAAVLSVSFA</sequence>
<feature type="transmembrane region" description="Helical" evidence="7">
    <location>
        <begin position="409"/>
        <end position="426"/>
    </location>
</feature>
<dbReference type="InterPro" id="IPR031312">
    <property type="entry name" value="Na/sul_symport_CS"/>
</dbReference>
<feature type="transmembrane region" description="Helical" evidence="7">
    <location>
        <begin position="386"/>
        <end position="403"/>
    </location>
</feature>
<reference evidence="9 10" key="1">
    <citation type="submission" date="2020-03" db="EMBL/GenBank/DDBJ databases">
        <title>Genomic Encyclopedia of Type Strains, Phase IV (KMG-IV): sequencing the most valuable type-strain genomes for metagenomic binning, comparative biology and taxonomic classification.</title>
        <authorList>
            <person name="Goeker M."/>
        </authorList>
    </citation>
    <scope>NUCLEOTIDE SEQUENCE [LARGE SCALE GENOMIC DNA]</scope>
    <source>
        <strain evidence="9 10">DSM 22753</strain>
    </source>
</reference>
<keyword evidence="10" id="KW-1185">Reference proteome</keyword>
<dbReference type="InterPro" id="IPR004680">
    <property type="entry name" value="Cit_transptr-like_dom"/>
</dbReference>
<dbReference type="Gene3D" id="3.30.70.1450">
    <property type="entry name" value="Regulator of K+ conductance, C-terminal domain"/>
    <property type="match status" value="1"/>
</dbReference>
<name>A0ABX0U1U5_9SPHN</name>
<dbReference type="EMBL" id="JAASQP010000001">
    <property type="protein sequence ID" value="NIJ24530.1"/>
    <property type="molecule type" value="Genomic_DNA"/>
</dbReference>
<feature type="transmembrane region" description="Helical" evidence="7">
    <location>
        <begin position="504"/>
        <end position="527"/>
    </location>
</feature>
<evidence type="ECO:0000259" key="8">
    <source>
        <dbReference type="PROSITE" id="PS51202"/>
    </source>
</evidence>
<evidence type="ECO:0000256" key="6">
    <source>
        <dbReference type="ARBA" id="ARBA00023136"/>
    </source>
</evidence>
<protein>
    <submittedName>
        <fullName evidence="9">Di/tricarboxylate transporter</fullName>
    </submittedName>
</protein>
<dbReference type="SUPFAM" id="SSF116726">
    <property type="entry name" value="TrkA C-terminal domain-like"/>
    <property type="match status" value="1"/>
</dbReference>
<organism evidence="9 10">
    <name type="scientific">Sphingomonas japonica</name>
    <dbReference type="NCBI Taxonomy" id="511662"/>
    <lineage>
        <taxon>Bacteria</taxon>
        <taxon>Pseudomonadati</taxon>
        <taxon>Pseudomonadota</taxon>
        <taxon>Alphaproteobacteria</taxon>
        <taxon>Sphingomonadales</taxon>
        <taxon>Sphingomonadaceae</taxon>
        <taxon>Sphingomonas</taxon>
    </lineage>
</organism>
<evidence type="ECO:0000313" key="9">
    <source>
        <dbReference type="EMBL" id="NIJ24530.1"/>
    </source>
</evidence>
<comment type="subcellular location">
    <subcellularLocation>
        <location evidence="1">Membrane</location>
        <topology evidence="1">Multi-pass membrane protein</topology>
    </subcellularLocation>
</comment>
<dbReference type="Pfam" id="PF03600">
    <property type="entry name" value="CitMHS"/>
    <property type="match status" value="1"/>
</dbReference>
<evidence type="ECO:0000256" key="2">
    <source>
        <dbReference type="ARBA" id="ARBA00022448"/>
    </source>
</evidence>